<feature type="compositionally biased region" description="Polar residues" evidence="5">
    <location>
        <begin position="771"/>
        <end position="789"/>
    </location>
</feature>
<feature type="compositionally biased region" description="Basic and acidic residues" evidence="5">
    <location>
        <begin position="564"/>
        <end position="590"/>
    </location>
</feature>
<dbReference type="Gene3D" id="1.20.930.10">
    <property type="entry name" value="Conserved domain common to transcription factors TFIIS, elongin A, CRSP70"/>
    <property type="match status" value="1"/>
</dbReference>
<dbReference type="Proteomes" id="UP000694941">
    <property type="component" value="Unplaced"/>
</dbReference>
<dbReference type="SUPFAM" id="SSF63748">
    <property type="entry name" value="Tudor/PWWP/MBT"/>
    <property type="match status" value="1"/>
</dbReference>
<feature type="compositionally biased region" description="Acidic residues" evidence="5">
    <location>
        <begin position="100"/>
        <end position="120"/>
    </location>
</feature>
<dbReference type="Pfam" id="PF11467">
    <property type="entry name" value="LEDGF"/>
    <property type="match status" value="1"/>
</dbReference>
<feature type="compositionally biased region" description="Basic and acidic residues" evidence="5">
    <location>
        <begin position="342"/>
        <end position="369"/>
    </location>
</feature>
<dbReference type="Gene3D" id="2.30.30.140">
    <property type="match status" value="1"/>
</dbReference>
<comment type="similarity">
    <text evidence="2">Belongs to the HDGF family.</text>
</comment>
<accession>A0ABM1T5A6</accession>
<gene>
    <name evidence="8" type="primary">LOC106467221</name>
</gene>
<dbReference type="PANTHER" id="PTHR12550">
    <property type="entry name" value="HEPATOMA-DERIVED GROWTH FACTOR-RELATED"/>
    <property type="match status" value="1"/>
</dbReference>
<feature type="domain" description="PWWP" evidence="6">
    <location>
        <begin position="9"/>
        <end position="66"/>
    </location>
</feature>
<evidence type="ECO:0000259" key="6">
    <source>
        <dbReference type="PROSITE" id="PS50812"/>
    </source>
</evidence>
<feature type="compositionally biased region" description="Basic residues" evidence="5">
    <location>
        <begin position="327"/>
        <end position="341"/>
    </location>
</feature>
<dbReference type="InterPro" id="IPR021567">
    <property type="entry name" value="LEDGF_IBD"/>
</dbReference>
<proteinExistence type="inferred from homology"/>
<feature type="region of interest" description="Disordered" evidence="5">
    <location>
        <begin position="771"/>
        <end position="853"/>
    </location>
</feature>
<dbReference type="PANTHER" id="PTHR12550:SF70">
    <property type="entry name" value="JIL-1 ANCHORING AND STABILIZING PROTEIN, ISOFORM A"/>
    <property type="match status" value="1"/>
</dbReference>
<dbReference type="Pfam" id="PF00855">
    <property type="entry name" value="PWWP"/>
    <property type="match status" value="1"/>
</dbReference>
<feature type="compositionally biased region" description="Basic and acidic residues" evidence="5">
    <location>
        <begin position="416"/>
        <end position="435"/>
    </location>
</feature>
<dbReference type="PROSITE" id="PS50812">
    <property type="entry name" value="PWWP"/>
    <property type="match status" value="1"/>
</dbReference>
<feature type="compositionally biased region" description="Polar residues" evidence="5">
    <location>
        <begin position="554"/>
        <end position="563"/>
    </location>
</feature>
<keyword evidence="3" id="KW-0175">Coiled coil</keyword>
<feature type="compositionally biased region" description="Basic and acidic residues" evidence="5">
    <location>
        <begin position="160"/>
        <end position="189"/>
    </location>
</feature>
<organism evidence="7 8">
    <name type="scientific">Limulus polyphemus</name>
    <name type="common">Atlantic horseshoe crab</name>
    <dbReference type="NCBI Taxonomy" id="6850"/>
    <lineage>
        <taxon>Eukaryota</taxon>
        <taxon>Metazoa</taxon>
        <taxon>Ecdysozoa</taxon>
        <taxon>Arthropoda</taxon>
        <taxon>Chelicerata</taxon>
        <taxon>Merostomata</taxon>
        <taxon>Xiphosura</taxon>
        <taxon>Limulidae</taxon>
        <taxon>Limulus</taxon>
    </lineage>
</organism>
<feature type="region of interest" description="Disordered" evidence="5">
    <location>
        <begin position="87"/>
        <end position="648"/>
    </location>
</feature>
<name>A0ABM1T5A6_LIMPO</name>
<feature type="compositionally biased region" description="Basic and acidic residues" evidence="5">
    <location>
        <begin position="442"/>
        <end position="553"/>
    </location>
</feature>
<feature type="compositionally biased region" description="Basic and acidic residues" evidence="5">
    <location>
        <begin position="242"/>
        <end position="273"/>
    </location>
</feature>
<dbReference type="CDD" id="cd05834">
    <property type="entry name" value="PWWP_HRP"/>
    <property type="match status" value="1"/>
</dbReference>
<sequence>MREKAVFKPGDLVFAKVRGYPPWPARIEEKPPEGKKVPLNKYPVLFFGTYEIANLAPKDLFSYQDYKEKYGKPMKRKFFNDGLWELENNPKVVPPTQTDESPDDMEDDDDDAEKSSDDESNLVIAEDKPKQKLSSNRKRKIDQKVEKAKKGRVRNNTVVQERELEKNVMHKNDSKHLNESQKSECEKETKRRKAGTIEPERSRSGRMIKRKKYSSESESEKEGNKEKNNDDDAKVKNSPVRRLSDEKGYSTEEEPAKIDDKINKRKMKEDHPVDTSVQHKLNEIKEDSSDTENIGKRIQIYDQQLSDDHLDRKEEEKEQEESSLEFKRKRREKEKKKRERIKSKLVDSSKKEGNRKKTDSSEDEVKTSESSKSVDNQPIESILKTESFVRLLDIKETLKKSDSTKSSKKIQMPKSQDGKPGERKNSEDKHVDKCDSSSQGKYTEKQEARIKDKHTDEHHTEEDGAKQETKGKNDSTNKHTAETKGKNDSTNKHSVETKGKNDSTNKHSVETKGKNESRQEKKAKDKVTEKHTRQEKDNSRKNTEDKATDKLSTDTDGNGSSNQKAKDKSFNKQIKSEDRNSPERKARGKEEEESEKFDDKSSSKDGHSSGKDNHLDEVHQKDAKKGEEKERTKREKLEKKKREKIEKQSKKYSLLESRLCELDEIIKNSLSFASMDVDRCMSALNELDNLPLTQSVISREPDIIHTIRKCRKFKKNDVIKQKAEYLYHKFKNQLLVPEGENFGTVFDSDVRKCQETSEMEHENETDATVTVNGFTTGSKSSADHANNPDSMKLSISAEDGDKSQDNTSSETGAHLVHSSGDGKLSDLPSLHKSVSEPSNVTEKEENQLLLEST</sequence>
<feature type="compositionally biased region" description="Basic and acidic residues" evidence="5">
    <location>
        <begin position="392"/>
        <end position="405"/>
    </location>
</feature>
<dbReference type="InterPro" id="IPR036218">
    <property type="entry name" value="HIVI-bd_sf"/>
</dbReference>
<evidence type="ECO:0000256" key="4">
    <source>
        <dbReference type="ARBA" id="ARBA00023242"/>
    </source>
</evidence>
<dbReference type="InterPro" id="IPR000313">
    <property type="entry name" value="PWWP_dom"/>
</dbReference>
<feature type="compositionally biased region" description="Basic and acidic residues" evidence="5">
    <location>
        <begin position="306"/>
        <end position="316"/>
    </location>
</feature>
<evidence type="ECO:0000256" key="5">
    <source>
        <dbReference type="SAM" id="MobiDB-lite"/>
    </source>
</evidence>
<evidence type="ECO:0000313" key="8">
    <source>
        <dbReference type="RefSeq" id="XP_022251062.1"/>
    </source>
</evidence>
<dbReference type="RefSeq" id="XP_022251062.1">
    <property type="nucleotide sequence ID" value="XM_022395354.1"/>
</dbReference>
<dbReference type="InterPro" id="IPR035441">
    <property type="entry name" value="TFIIS/LEDGF_dom_sf"/>
</dbReference>
<feature type="compositionally biased region" description="Basic and acidic residues" evidence="5">
    <location>
        <begin position="213"/>
        <end position="235"/>
    </location>
</feature>
<evidence type="ECO:0000256" key="2">
    <source>
        <dbReference type="ARBA" id="ARBA00005309"/>
    </source>
</evidence>
<evidence type="ECO:0000256" key="1">
    <source>
        <dbReference type="ARBA" id="ARBA00004123"/>
    </source>
</evidence>
<keyword evidence="7" id="KW-1185">Reference proteome</keyword>
<reference evidence="8" key="1">
    <citation type="submission" date="2025-08" db="UniProtKB">
        <authorList>
            <consortium name="RefSeq"/>
        </authorList>
    </citation>
    <scope>IDENTIFICATION</scope>
    <source>
        <tissue evidence="8">Muscle</tissue>
    </source>
</reference>
<evidence type="ECO:0000313" key="7">
    <source>
        <dbReference type="Proteomes" id="UP000694941"/>
    </source>
</evidence>
<comment type="subcellular location">
    <subcellularLocation>
        <location evidence="1">Nucleus</location>
    </subcellularLocation>
</comment>
<dbReference type="SUPFAM" id="SSF140576">
    <property type="entry name" value="HIV integrase-binding domain"/>
    <property type="match status" value="1"/>
</dbReference>
<feature type="compositionally biased region" description="Basic and acidic residues" evidence="5">
    <location>
        <begin position="597"/>
        <end position="648"/>
    </location>
</feature>
<protein>
    <submittedName>
        <fullName evidence="8">PC4 and SFRS1-interacting protein-like isoform X1</fullName>
    </submittedName>
</protein>
<evidence type="ECO:0000256" key="3">
    <source>
        <dbReference type="ARBA" id="ARBA00023054"/>
    </source>
</evidence>
<keyword evidence="4" id="KW-0539">Nucleus</keyword>
<dbReference type="GeneID" id="106467221"/>
<feature type="compositionally biased region" description="Polar residues" evidence="5">
    <location>
        <begin position="370"/>
        <end position="379"/>
    </location>
</feature>